<dbReference type="Pfam" id="PF13460">
    <property type="entry name" value="NAD_binding_10"/>
    <property type="match status" value="1"/>
</dbReference>
<dbReference type="Gene3D" id="3.40.50.720">
    <property type="entry name" value="NAD(P)-binding Rossmann-like Domain"/>
    <property type="match status" value="1"/>
</dbReference>
<accession>A0A9P4LVY3</accession>
<name>A0A9P4LVY3_9PEZI</name>
<dbReference type="OrthoDB" id="2130169at2759"/>
<evidence type="ECO:0000259" key="1">
    <source>
        <dbReference type="Pfam" id="PF13460"/>
    </source>
</evidence>
<evidence type="ECO:0000313" key="3">
    <source>
        <dbReference type="Proteomes" id="UP000799776"/>
    </source>
</evidence>
<dbReference type="GO" id="GO:0005737">
    <property type="term" value="C:cytoplasm"/>
    <property type="evidence" value="ECO:0007669"/>
    <property type="project" value="TreeGrafter"/>
</dbReference>
<dbReference type="InterPro" id="IPR016040">
    <property type="entry name" value="NAD(P)-bd_dom"/>
</dbReference>
<comment type="caution">
    <text evidence="2">The sequence shown here is derived from an EMBL/GenBank/DDBJ whole genome shotgun (WGS) entry which is preliminary data.</text>
</comment>
<keyword evidence="3" id="KW-1185">Reference proteome</keyword>
<dbReference type="PANTHER" id="PTHR48079">
    <property type="entry name" value="PROTEIN YEEZ"/>
    <property type="match status" value="1"/>
</dbReference>
<proteinExistence type="predicted"/>
<dbReference type="PANTHER" id="PTHR48079:SF7">
    <property type="entry name" value="NAD(P)-BINDING DOMAIN-CONTAINING PROTEIN-RELATED"/>
    <property type="match status" value="1"/>
</dbReference>
<reference evidence="2" key="1">
    <citation type="journal article" date="2020" name="Stud. Mycol.">
        <title>101 Dothideomycetes genomes: a test case for predicting lifestyles and emergence of pathogens.</title>
        <authorList>
            <person name="Haridas S."/>
            <person name="Albert R."/>
            <person name="Binder M."/>
            <person name="Bloem J."/>
            <person name="Labutti K."/>
            <person name="Salamov A."/>
            <person name="Andreopoulos B."/>
            <person name="Baker S."/>
            <person name="Barry K."/>
            <person name="Bills G."/>
            <person name="Bluhm B."/>
            <person name="Cannon C."/>
            <person name="Castanera R."/>
            <person name="Culley D."/>
            <person name="Daum C."/>
            <person name="Ezra D."/>
            <person name="Gonzalez J."/>
            <person name="Henrissat B."/>
            <person name="Kuo A."/>
            <person name="Liang C."/>
            <person name="Lipzen A."/>
            <person name="Lutzoni F."/>
            <person name="Magnuson J."/>
            <person name="Mondo S."/>
            <person name="Nolan M."/>
            <person name="Ohm R."/>
            <person name="Pangilinan J."/>
            <person name="Park H.-J."/>
            <person name="Ramirez L."/>
            <person name="Alfaro M."/>
            <person name="Sun H."/>
            <person name="Tritt A."/>
            <person name="Yoshinaga Y."/>
            <person name="Zwiers L.-H."/>
            <person name="Turgeon B."/>
            <person name="Goodwin S."/>
            <person name="Spatafora J."/>
            <person name="Crous P."/>
            <person name="Grigoriev I."/>
        </authorList>
    </citation>
    <scope>NUCLEOTIDE SEQUENCE</scope>
    <source>
        <strain evidence="2">CBS 121410</strain>
    </source>
</reference>
<protein>
    <submittedName>
        <fullName evidence="2">NAD(P)-binding protein</fullName>
    </submittedName>
</protein>
<evidence type="ECO:0000313" key="2">
    <source>
        <dbReference type="EMBL" id="KAF2084526.1"/>
    </source>
</evidence>
<sequence>MTKLFIIGATGFIGGDALYTIAHAHPEYEITALVRNSDKGAQVASQYAKVKLVYGDLDSHDLIVEEAKKADIVCNFANADHEGAAKSIIAGLSQRPLTSPPFYIHTSGTGNLTHADLSIRSFGNPSTKIHDDTTNLPTVLSLPAPSLHTNVDRIVLAAPSPIKQAIVCPPTIYGQGRGPANQRSLQLPGLAHVTLQRGKGFMVGEGRNLWCGVHVHDLSALYLLLVEAAAAGGGNATWGSEHGFYFAENGEFAWGDVSRAVAREACKRGLIADEEVESLGEEEVEGLFEGGSYAWGTNSRSRALRARELLGWHPGMESLWETVGDVVEAEAKALGLVRGHAVEAAGSA</sequence>
<dbReference type="InterPro" id="IPR036291">
    <property type="entry name" value="NAD(P)-bd_dom_sf"/>
</dbReference>
<dbReference type="GO" id="GO:0004029">
    <property type="term" value="F:aldehyde dehydrogenase (NAD+) activity"/>
    <property type="evidence" value="ECO:0007669"/>
    <property type="project" value="TreeGrafter"/>
</dbReference>
<feature type="domain" description="NAD(P)-binding" evidence="1">
    <location>
        <begin position="8"/>
        <end position="90"/>
    </location>
</feature>
<dbReference type="SUPFAM" id="SSF51735">
    <property type="entry name" value="NAD(P)-binding Rossmann-fold domains"/>
    <property type="match status" value="1"/>
</dbReference>
<organism evidence="2 3">
    <name type="scientific">Saccharata proteae CBS 121410</name>
    <dbReference type="NCBI Taxonomy" id="1314787"/>
    <lineage>
        <taxon>Eukaryota</taxon>
        <taxon>Fungi</taxon>
        <taxon>Dikarya</taxon>
        <taxon>Ascomycota</taxon>
        <taxon>Pezizomycotina</taxon>
        <taxon>Dothideomycetes</taxon>
        <taxon>Dothideomycetes incertae sedis</taxon>
        <taxon>Botryosphaeriales</taxon>
        <taxon>Saccharataceae</taxon>
        <taxon>Saccharata</taxon>
    </lineage>
</organism>
<dbReference type="AlphaFoldDB" id="A0A9P4LVY3"/>
<gene>
    <name evidence="2" type="ORF">K490DRAFT_75782</name>
</gene>
<dbReference type="Proteomes" id="UP000799776">
    <property type="component" value="Unassembled WGS sequence"/>
</dbReference>
<dbReference type="InterPro" id="IPR051783">
    <property type="entry name" value="NAD(P)-dependent_oxidoreduct"/>
</dbReference>
<dbReference type="EMBL" id="ML978740">
    <property type="protein sequence ID" value="KAF2084526.1"/>
    <property type="molecule type" value="Genomic_DNA"/>
</dbReference>